<feature type="region of interest" description="Disordered" evidence="2">
    <location>
        <begin position="1"/>
        <end position="45"/>
    </location>
</feature>
<evidence type="ECO:0000259" key="4">
    <source>
        <dbReference type="Pfam" id="PF11611"/>
    </source>
</evidence>
<feature type="domain" description="DUF4352" evidence="4">
    <location>
        <begin position="129"/>
        <end position="195"/>
    </location>
</feature>
<reference evidence="5" key="1">
    <citation type="submission" date="2022-03" db="EMBL/GenBank/DDBJ databases">
        <title>Streptomyces 7R015 and 7R016 isolated from Barleria lupulina in Thailand.</title>
        <authorList>
            <person name="Kanchanasin P."/>
            <person name="Phongsopitanun W."/>
            <person name="Tanasupawat S."/>
        </authorList>
    </citation>
    <scope>NUCLEOTIDE SEQUENCE</scope>
    <source>
        <strain evidence="5">7R016</strain>
    </source>
</reference>
<feature type="compositionally biased region" description="Low complexity" evidence="2">
    <location>
        <begin position="76"/>
        <end position="91"/>
    </location>
</feature>
<evidence type="ECO:0000313" key="5">
    <source>
        <dbReference type="EMBL" id="MCI3244586.1"/>
    </source>
</evidence>
<dbReference type="Gene3D" id="2.60.40.1240">
    <property type="match status" value="1"/>
</dbReference>
<feature type="compositionally biased region" description="Pro residues" evidence="2">
    <location>
        <begin position="30"/>
        <end position="39"/>
    </location>
</feature>
<dbReference type="Proteomes" id="UP001165270">
    <property type="component" value="Unassembled WGS sequence"/>
</dbReference>
<feature type="region of interest" description="Disordered" evidence="2">
    <location>
        <begin position="72"/>
        <end position="119"/>
    </location>
</feature>
<gene>
    <name evidence="5" type="ORF">MQN93_33235</name>
</gene>
<keyword evidence="6" id="KW-1185">Reference proteome</keyword>
<keyword evidence="3" id="KW-0472">Membrane</keyword>
<evidence type="ECO:0000256" key="3">
    <source>
        <dbReference type="SAM" id="Phobius"/>
    </source>
</evidence>
<dbReference type="InterPro" id="IPR029051">
    <property type="entry name" value="DUF4352"/>
</dbReference>
<comment type="caution">
    <text evidence="5">The sequence shown here is derived from an EMBL/GenBank/DDBJ whole genome shotgun (WGS) entry which is preliminary data.</text>
</comment>
<name>A0ABS9XR80_9ACTN</name>
<dbReference type="SUPFAM" id="SSF81995">
    <property type="entry name" value="beta-sandwich domain of Sec23/24"/>
    <property type="match status" value="1"/>
</dbReference>
<evidence type="ECO:0000256" key="2">
    <source>
        <dbReference type="SAM" id="MobiDB-lite"/>
    </source>
</evidence>
<evidence type="ECO:0000256" key="1">
    <source>
        <dbReference type="ARBA" id="ARBA00022729"/>
    </source>
</evidence>
<keyword evidence="1" id="KW-0732">Signal</keyword>
<protein>
    <submittedName>
        <fullName evidence="5">DUF4352 domain-containing protein</fullName>
    </submittedName>
</protein>
<keyword evidence="3" id="KW-1133">Transmembrane helix</keyword>
<proteinExistence type="predicted"/>
<dbReference type="RefSeq" id="WP_242712459.1">
    <property type="nucleotide sequence ID" value="NZ_JALDAX010000016.1"/>
</dbReference>
<dbReference type="Pfam" id="PF11611">
    <property type="entry name" value="DUF4352"/>
    <property type="match status" value="1"/>
</dbReference>
<feature type="transmembrane region" description="Helical" evidence="3">
    <location>
        <begin position="48"/>
        <end position="70"/>
    </location>
</feature>
<feature type="compositionally biased region" description="Low complexity" evidence="2">
    <location>
        <begin position="1"/>
        <end position="29"/>
    </location>
</feature>
<sequence>MSNPQYPQQQPGYGYPQQPGQQPYGQQPYGQPPFPQPQPPKKRSTGKIVGLGCLGIVALFVLIGIIAAVAGGGGDSDSASSSSSDTPAASAPKDDKEAADDEKKNEEDPKPAPAPVKVTAKKTGFSKSILAQDRNYTSVLVTVTNNSDDKVDVNPLYFTVTDTGGTKHTAELGVDEKQIDTVDLAPGENITGTITGKGTFTPKYVTYTDGLLGDSLRADVK</sequence>
<organism evidence="5 6">
    <name type="scientific">Streptomyces spinosisporus</name>
    <dbReference type="NCBI Taxonomy" id="2927582"/>
    <lineage>
        <taxon>Bacteria</taxon>
        <taxon>Bacillati</taxon>
        <taxon>Actinomycetota</taxon>
        <taxon>Actinomycetes</taxon>
        <taxon>Kitasatosporales</taxon>
        <taxon>Streptomycetaceae</taxon>
        <taxon>Streptomyces</taxon>
    </lineage>
</organism>
<feature type="compositionally biased region" description="Basic and acidic residues" evidence="2">
    <location>
        <begin position="92"/>
        <end position="110"/>
    </location>
</feature>
<keyword evidence="3" id="KW-0812">Transmembrane</keyword>
<accession>A0ABS9XR80</accession>
<dbReference type="InterPro" id="IPR029050">
    <property type="entry name" value="Immunoprotect_excell_Ig-like"/>
</dbReference>
<dbReference type="EMBL" id="JALDAX010000016">
    <property type="protein sequence ID" value="MCI3244586.1"/>
    <property type="molecule type" value="Genomic_DNA"/>
</dbReference>
<evidence type="ECO:0000313" key="6">
    <source>
        <dbReference type="Proteomes" id="UP001165270"/>
    </source>
</evidence>